<protein>
    <recommendedName>
        <fullName evidence="3">LysM domain-containing protein</fullName>
    </recommendedName>
</protein>
<feature type="transmembrane region" description="Helical" evidence="2">
    <location>
        <begin position="85"/>
        <end position="105"/>
    </location>
</feature>
<organism evidence="4 5">
    <name type="scientific">Williamsia serinedens</name>
    <dbReference type="NCBI Taxonomy" id="391736"/>
    <lineage>
        <taxon>Bacteria</taxon>
        <taxon>Bacillati</taxon>
        <taxon>Actinomycetota</taxon>
        <taxon>Actinomycetes</taxon>
        <taxon>Mycobacteriales</taxon>
        <taxon>Nocardiaceae</taxon>
        <taxon>Williamsia</taxon>
    </lineage>
</organism>
<keyword evidence="2" id="KW-0812">Transmembrane</keyword>
<proteinExistence type="predicted"/>
<evidence type="ECO:0000313" key="4">
    <source>
        <dbReference type="EMBL" id="MCP2159071.1"/>
    </source>
</evidence>
<evidence type="ECO:0000313" key="5">
    <source>
        <dbReference type="Proteomes" id="UP001205740"/>
    </source>
</evidence>
<dbReference type="Pfam" id="PF01476">
    <property type="entry name" value="LysM"/>
    <property type="match status" value="1"/>
</dbReference>
<feature type="region of interest" description="Disordered" evidence="1">
    <location>
        <begin position="1"/>
        <end position="73"/>
    </location>
</feature>
<gene>
    <name evidence="4" type="ORF">LX12_000235</name>
</gene>
<evidence type="ECO:0000256" key="1">
    <source>
        <dbReference type="SAM" id="MobiDB-lite"/>
    </source>
</evidence>
<evidence type="ECO:0000259" key="3">
    <source>
        <dbReference type="Pfam" id="PF01476"/>
    </source>
</evidence>
<keyword evidence="5" id="KW-1185">Reference proteome</keyword>
<accession>A0ABT1GVT1</accession>
<feature type="domain" description="LysM" evidence="3">
    <location>
        <begin position="126"/>
        <end position="173"/>
    </location>
</feature>
<dbReference type="InterPro" id="IPR018392">
    <property type="entry name" value="LysM"/>
</dbReference>
<comment type="caution">
    <text evidence="4">The sequence shown here is derived from an EMBL/GenBank/DDBJ whole genome shotgun (WGS) entry which is preliminary data.</text>
</comment>
<keyword evidence="2" id="KW-1133">Transmembrane helix</keyword>
<evidence type="ECO:0000256" key="2">
    <source>
        <dbReference type="SAM" id="Phobius"/>
    </source>
</evidence>
<feature type="compositionally biased region" description="Basic and acidic residues" evidence="1">
    <location>
        <begin position="16"/>
        <end position="32"/>
    </location>
</feature>
<name>A0ABT1GVT1_9NOCA</name>
<dbReference type="RefSeq" id="WP_253652683.1">
    <property type="nucleotide sequence ID" value="NZ_BAAAOE010000004.1"/>
</dbReference>
<sequence>MSQSLMAPGVTRPRAAHVEPRTARRHPLDPSPRRSARVAAPTPARPRTRPAATEPRRPVAPAPRPVGSVCRTGSERSGLIRPARVGWGAAILAGLALAVAVWAVVVGGSMVADDHAPAVVGSSVVHVRGGESLSALAARTVPDAPVAQVVADIREMNHLEGSALVPGQPLLAPQYAR</sequence>
<dbReference type="Proteomes" id="UP001205740">
    <property type="component" value="Unassembled WGS sequence"/>
</dbReference>
<keyword evidence="2" id="KW-0472">Membrane</keyword>
<dbReference type="EMBL" id="JAMTCG010000001">
    <property type="protein sequence ID" value="MCP2159071.1"/>
    <property type="molecule type" value="Genomic_DNA"/>
</dbReference>
<reference evidence="4 5" key="1">
    <citation type="submission" date="2022-06" db="EMBL/GenBank/DDBJ databases">
        <title>Genomic Encyclopedia of Archaeal and Bacterial Type Strains, Phase II (KMG-II): from individual species to whole genera.</title>
        <authorList>
            <person name="Goeker M."/>
        </authorList>
    </citation>
    <scope>NUCLEOTIDE SEQUENCE [LARGE SCALE GENOMIC DNA]</scope>
    <source>
        <strain evidence="4 5">DSM 45037</strain>
    </source>
</reference>